<dbReference type="AlphaFoldDB" id="A0A2P2QQD7"/>
<accession>A0A2P2QQD7</accession>
<dbReference type="EMBL" id="GGEC01088748">
    <property type="protein sequence ID" value="MBX69232.1"/>
    <property type="molecule type" value="Transcribed_RNA"/>
</dbReference>
<evidence type="ECO:0000313" key="1">
    <source>
        <dbReference type="EMBL" id="MBX69232.1"/>
    </source>
</evidence>
<proteinExistence type="predicted"/>
<name>A0A2P2QQD7_RHIMU</name>
<organism evidence="1">
    <name type="scientific">Rhizophora mucronata</name>
    <name type="common">Asiatic mangrove</name>
    <dbReference type="NCBI Taxonomy" id="61149"/>
    <lineage>
        <taxon>Eukaryota</taxon>
        <taxon>Viridiplantae</taxon>
        <taxon>Streptophyta</taxon>
        <taxon>Embryophyta</taxon>
        <taxon>Tracheophyta</taxon>
        <taxon>Spermatophyta</taxon>
        <taxon>Magnoliopsida</taxon>
        <taxon>eudicotyledons</taxon>
        <taxon>Gunneridae</taxon>
        <taxon>Pentapetalae</taxon>
        <taxon>rosids</taxon>
        <taxon>fabids</taxon>
        <taxon>Malpighiales</taxon>
        <taxon>Rhizophoraceae</taxon>
        <taxon>Rhizophora</taxon>
    </lineage>
</organism>
<sequence length="30" mass="3286">MFNNCLTAPNGLGCIMRIPFTRAEDDSLAN</sequence>
<reference evidence="1" key="1">
    <citation type="submission" date="2018-02" db="EMBL/GenBank/DDBJ databases">
        <title>Rhizophora mucronata_Transcriptome.</title>
        <authorList>
            <person name="Meera S.P."/>
            <person name="Sreeshan A."/>
            <person name="Augustine A."/>
        </authorList>
    </citation>
    <scope>NUCLEOTIDE SEQUENCE</scope>
    <source>
        <tissue evidence="1">Leaf</tissue>
    </source>
</reference>
<protein>
    <submittedName>
        <fullName evidence="1">Uncharacterized protein</fullName>
    </submittedName>
</protein>